<dbReference type="EMBL" id="BJXN01000028">
    <property type="protein sequence ID" value="GEM90906.1"/>
    <property type="molecule type" value="Genomic_DNA"/>
</dbReference>
<dbReference type="PANTHER" id="PTHR30432">
    <property type="entry name" value="TRANSCRIPTIONAL REGULATOR MODE"/>
    <property type="match status" value="1"/>
</dbReference>
<dbReference type="AlphaFoldDB" id="A0A511RQ72"/>
<dbReference type="Pfam" id="PF00126">
    <property type="entry name" value="HTH_1"/>
    <property type="match status" value="1"/>
</dbReference>
<comment type="caution">
    <text evidence="2">The sequence shown here is derived from an EMBL/GenBank/DDBJ whole genome shotgun (WGS) entry which is preliminary data.</text>
</comment>
<name>A0A511RQ72_9DEIN</name>
<dbReference type="PANTHER" id="PTHR30432:SF1">
    <property type="entry name" value="DNA-BINDING TRANSCRIPTIONAL DUAL REGULATOR MODE"/>
    <property type="match status" value="1"/>
</dbReference>
<dbReference type="GO" id="GO:0003700">
    <property type="term" value="F:DNA-binding transcription factor activity"/>
    <property type="evidence" value="ECO:0007669"/>
    <property type="project" value="InterPro"/>
</dbReference>
<evidence type="ECO:0000313" key="3">
    <source>
        <dbReference type="Proteomes" id="UP000321827"/>
    </source>
</evidence>
<dbReference type="Proteomes" id="UP000321827">
    <property type="component" value="Unassembled WGS sequence"/>
</dbReference>
<evidence type="ECO:0000259" key="1">
    <source>
        <dbReference type="Pfam" id="PF00126"/>
    </source>
</evidence>
<dbReference type="SUPFAM" id="SSF46785">
    <property type="entry name" value="Winged helix' DNA-binding domain"/>
    <property type="match status" value="1"/>
</dbReference>
<reference evidence="2 3" key="1">
    <citation type="submission" date="2019-07" db="EMBL/GenBank/DDBJ databases">
        <title>Whole genome shotgun sequence of Oceanithermus desulfurans NBRC 100063.</title>
        <authorList>
            <person name="Hosoyama A."/>
            <person name="Uohara A."/>
            <person name="Ohji S."/>
            <person name="Ichikawa N."/>
        </authorList>
    </citation>
    <scope>NUCLEOTIDE SEQUENCE [LARGE SCALE GENOMIC DNA]</scope>
    <source>
        <strain evidence="2 3">NBRC 100063</strain>
    </source>
</reference>
<dbReference type="InterPro" id="IPR036388">
    <property type="entry name" value="WH-like_DNA-bd_sf"/>
</dbReference>
<dbReference type="InterPro" id="IPR036390">
    <property type="entry name" value="WH_DNA-bd_sf"/>
</dbReference>
<dbReference type="OrthoDB" id="285216at2"/>
<sequence length="110" mass="12390">MRPRAKFWLETETGEYLMGPRTLRLLEAVHKSGSLKAGARAAGFSYRAAWARVRRVEAALGYKLIESHSGGEGGGQSRLTPRALDFVRRYRAFLERSEALLEQAFRASFD</sequence>
<protein>
    <recommendedName>
        <fullName evidence="1">HTH lysR-type domain-containing protein</fullName>
    </recommendedName>
</protein>
<feature type="domain" description="HTH lysR-type" evidence="1">
    <location>
        <begin position="21"/>
        <end position="83"/>
    </location>
</feature>
<gene>
    <name evidence="2" type="ORF">ODE01S_23400</name>
</gene>
<proteinExistence type="predicted"/>
<dbReference type="InterPro" id="IPR051815">
    <property type="entry name" value="Molybdate_resp_trans_reg"/>
</dbReference>
<dbReference type="Gene3D" id="1.10.10.10">
    <property type="entry name" value="Winged helix-like DNA-binding domain superfamily/Winged helix DNA-binding domain"/>
    <property type="match status" value="1"/>
</dbReference>
<accession>A0A511RQ72</accession>
<evidence type="ECO:0000313" key="2">
    <source>
        <dbReference type="EMBL" id="GEM90906.1"/>
    </source>
</evidence>
<dbReference type="InterPro" id="IPR000847">
    <property type="entry name" value="LysR_HTH_N"/>
</dbReference>
<organism evidence="2 3">
    <name type="scientific">Oceanithermus desulfurans NBRC 100063</name>
    <dbReference type="NCBI Taxonomy" id="1227550"/>
    <lineage>
        <taxon>Bacteria</taxon>
        <taxon>Thermotogati</taxon>
        <taxon>Deinococcota</taxon>
        <taxon>Deinococci</taxon>
        <taxon>Thermales</taxon>
        <taxon>Thermaceae</taxon>
        <taxon>Oceanithermus</taxon>
    </lineage>
</organism>
<dbReference type="RefSeq" id="WP_147149084.1">
    <property type="nucleotide sequence ID" value="NZ_BJXN01000028.1"/>
</dbReference>